<sequence length="23" mass="2743">MHFDVSHYMYGIDESRICIILIS</sequence>
<name>A0A2P2NZF2_RHIMU</name>
<dbReference type="AlphaFoldDB" id="A0A2P2NZF2"/>
<dbReference type="EMBL" id="GGEC01067338">
    <property type="protein sequence ID" value="MBX47822.1"/>
    <property type="molecule type" value="Transcribed_RNA"/>
</dbReference>
<protein>
    <submittedName>
        <fullName evidence="1">Uncharacterized protein</fullName>
    </submittedName>
</protein>
<reference evidence="1" key="1">
    <citation type="submission" date="2018-02" db="EMBL/GenBank/DDBJ databases">
        <title>Rhizophora mucronata_Transcriptome.</title>
        <authorList>
            <person name="Meera S.P."/>
            <person name="Sreeshan A."/>
            <person name="Augustine A."/>
        </authorList>
    </citation>
    <scope>NUCLEOTIDE SEQUENCE</scope>
    <source>
        <tissue evidence="1">Leaf</tissue>
    </source>
</reference>
<evidence type="ECO:0000313" key="1">
    <source>
        <dbReference type="EMBL" id="MBX47822.1"/>
    </source>
</evidence>
<proteinExistence type="predicted"/>
<organism evidence="1">
    <name type="scientific">Rhizophora mucronata</name>
    <name type="common">Asiatic mangrove</name>
    <dbReference type="NCBI Taxonomy" id="61149"/>
    <lineage>
        <taxon>Eukaryota</taxon>
        <taxon>Viridiplantae</taxon>
        <taxon>Streptophyta</taxon>
        <taxon>Embryophyta</taxon>
        <taxon>Tracheophyta</taxon>
        <taxon>Spermatophyta</taxon>
        <taxon>Magnoliopsida</taxon>
        <taxon>eudicotyledons</taxon>
        <taxon>Gunneridae</taxon>
        <taxon>Pentapetalae</taxon>
        <taxon>rosids</taxon>
        <taxon>fabids</taxon>
        <taxon>Malpighiales</taxon>
        <taxon>Rhizophoraceae</taxon>
        <taxon>Rhizophora</taxon>
    </lineage>
</organism>
<accession>A0A2P2NZF2</accession>